<dbReference type="EMBL" id="CP010311">
    <property type="protein sequence ID" value="AJF06488.1"/>
    <property type="molecule type" value="Genomic_DNA"/>
</dbReference>
<evidence type="ECO:0000313" key="3">
    <source>
        <dbReference type="Proteomes" id="UP000035036"/>
    </source>
</evidence>
<dbReference type="AlphaFoldDB" id="A0A0B5FGQ8"/>
<reference evidence="2 3" key="1">
    <citation type="journal article" date="2015" name="Genome Announc.">
        <title>Genomes of Geoalkalibacter ferrihydriticus Z-0531T and Geoalkalibacter subterraneus Red1T, Two Haloalkaliphilic Metal-Reducing Deltaproteobacteria.</title>
        <authorList>
            <person name="Badalamenti J.P."/>
            <person name="Krajmalnik-Brown R."/>
            <person name="Torres C.I."/>
            <person name="Bond D.R."/>
        </authorList>
    </citation>
    <scope>NUCLEOTIDE SEQUENCE [LARGE SCALE GENOMIC DNA]</scope>
    <source>
        <strain evidence="2 3">Red1</strain>
    </source>
</reference>
<dbReference type="KEGG" id="gsb:GSUB_07925"/>
<dbReference type="NCBIfam" id="TIGR03016">
    <property type="entry name" value="pepcterm_hypo_1"/>
    <property type="match status" value="1"/>
</dbReference>
<organism evidence="2 3">
    <name type="scientific">Geoalkalibacter subterraneus</name>
    <dbReference type="NCBI Taxonomy" id="483547"/>
    <lineage>
        <taxon>Bacteria</taxon>
        <taxon>Pseudomonadati</taxon>
        <taxon>Thermodesulfobacteriota</taxon>
        <taxon>Desulfuromonadia</taxon>
        <taxon>Desulfuromonadales</taxon>
        <taxon>Geoalkalibacteraceae</taxon>
        <taxon>Geoalkalibacter</taxon>
    </lineage>
</organism>
<evidence type="ECO:0008006" key="4">
    <source>
        <dbReference type="Google" id="ProtNLM"/>
    </source>
</evidence>
<keyword evidence="3" id="KW-1185">Reference proteome</keyword>
<dbReference type="HOGENOM" id="CLU_602379_0_0_7"/>
<dbReference type="SUPFAM" id="SSF56935">
    <property type="entry name" value="Porins"/>
    <property type="match status" value="1"/>
</dbReference>
<dbReference type="InterPro" id="IPR017467">
    <property type="entry name" value="CHP03016_PEP-CTERM"/>
</dbReference>
<dbReference type="Proteomes" id="UP000035036">
    <property type="component" value="Chromosome"/>
</dbReference>
<proteinExistence type="predicted"/>
<accession>A0A0B5FGQ8</accession>
<keyword evidence="1" id="KW-0732">Signal</keyword>
<feature type="signal peptide" evidence="1">
    <location>
        <begin position="1"/>
        <end position="27"/>
    </location>
</feature>
<sequence>MQMKLWIRFFALSLLLASMALPSIVKAEFRLTPSLLVGEEYNDNIYLDAEDEESDFITTINPSLNFFWSTKVVDLNLDWGLRFRYYLKNSEENEDSLDQSQRARLDARFKLMRDVLFLHVSDTYERVTIDESEKGAIGNDLVNLTDSNTLRVNPYLQLEPWRTVTTRLDYIYENIWYDDPEGIDSERHVARLTVSKEISARITGRITGSHTLYRPKSRDERYFDDFDDAQKYDRNDATVGLTYRVTDRLTLDGHYGKAWIEYKDVDDPVLDPGGDRDPRNGDVLDGSLRDFGDQELDLWGINARYQLTEEVSFGGGYNVTTSHTVSEGMIETEGADAFLQYARRNRIALRAHATTSDYLTQERKDDSWGIAVDGDIPWTNRMGFDYQLAYTDYDNEDAIEGDEQYKRYGLRLGFYRDMKLGRFRTGYTYNENVSDDDDNDYTNNIVYVEMRFTF</sequence>
<evidence type="ECO:0000313" key="2">
    <source>
        <dbReference type="EMBL" id="AJF06488.1"/>
    </source>
</evidence>
<gene>
    <name evidence="2" type="ORF">GSUB_07925</name>
</gene>
<protein>
    <recommendedName>
        <fullName evidence="4">TIGR03016 family PEP-CTERM system-associated outer membrane protein</fullName>
    </recommendedName>
</protein>
<evidence type="ECO:0000256" key="1">
    <source>
        <dbReference type="SAM" id="SignalP"/>
    </source>
</evidence>
<feature type="chain" id="PRO_5002102828" description="TIGR03016 family PEP-CTERM system-associated outer membrane protein" evidence="1">
    <location>
        <begin position="28"/>
        <end position="454"/>
    </location>
</feature>
<name>A0A0B5FGQ8_9BACT</name>
<dbReference type="STRING" id="483547.GSUB_07925"/>